<comment type="caution">
    <text evidence="8">The sequence shown here is derived from an EMBL/GenBank/DDBJ whole genome shotgun (WGS) entry which is preliminary data.</text>
</comment>
<comment type="function">
    <text evidence="6">The RuvA-RuvB-RuvC complex processes Holliday junction (HJ) DNA during genetic recombination and DNA repair, while the RuvA-RuvB complex plays an important role in the rescue of blocked DNA replication forks via replication fork reversal (RFR). RuvA specifically binds to HJ cruciform DNA, conferring on it an open structure. The RuvB hexamer acts as an ATP-dependent pump, pulling dsDNA into and through the RuvAB complex. HJ branch migration allows RuvC to scan DNA until it finds its consensus sequence, where it cleaves and resolves the cruciform DNA.</text>
</comment>
<dbReference type="GO" id="GO:0005737">
    <property type="term" value="C:cytoplasm"/>
    <property type="evidence" value="ECO:0007669"/>
    <property type="project" value="UniProtKB-SubCell"/>
</dbReference>
<keyword evidence="8" id="KW-0378">Hydrolase</keyword>
<accession>K2BC19</accession>
<proteinExistence type="inferred from homology"/>
<dbReference type="InterPro" id="IPR010994">
    <property type="entry name" value="RuvA_2-like"/>
</dbReference>
<evidence type="ECO:0000259" key="7">
    <source>
        <dbReference type="SMART" id="SM00278"/>
    </source>
</evidence>
<dbReference type="GO" id="GO:0009378">
    <property type="term" value="F:four-way junction helicase activity"/>
    <property type="evidence" value="ECO:0007669"/>
    <property type="project" value="InterPro"/>
</dbReference>
<dbReference type="Pfam" id="PF14520">
    <property type="entry name" value="HHH_5"/>
    <property type="match status" value="1"/>
</dbReference>
<evidence type="ECO:0000256" key="1">
    <source>
        <dbReference type="ARBA" id="ARBA00022490"/>
    </source>
</evidence>
<comment type="domain">
    <text evidence="6">Has three domains with a flexible linker between the domains II and III and assumes an 'L' shape. Domain III is highly mobile and contacts RuvB.</text>
</comment>
<keyword evidence="4 6" id="KW-0233">DNA recombination</keyword>
<comment type="similarity">
    <text evidence="6">Belongs to the RuvA family.</text>
</comment>
<dbReference type="GO" id="GO:0005524">
    <property type="term" value="F:ATP binding"/>
    <property type="evidence" value="ECO:0007669"/>
    <property type="project" value="InterPro"/>
</dbReference>
<dbReference type="SUPFAM" id="SSF47781">
    <property type="entry name" value="RuvA domain 2-like"/>
    <property type="match status" value="1"/>
</dbReference>
<organism evidence="8">
    <name type="scientific">uncultured bacterium</name>
    <name type="common">gcode 4</name>
    <dbReference type="NCBI Taxonomy" id="1234023"/>
    <lineage>
        <taxon>Bacteria</taxon>
        <taxon>environmental samples</taxon>
    </lineage>
</organism>
<comment type="subcellular location">
    <subcellularLocation>
        <location evidence="6">Cytoplasm</location>
    </subcellularLocation>
</comment>
<dbReference type="GO" id="GO:0006281">
    <property type="term" value="P:DNA repair"/>
    <property type="evidence" value="ECO:0007669"/>
    <property type="project" value="UniProtKB-UniRule"/>
</dbReference>
<dbReference type="GO" id="GO:0006310">
    <property type="term" value="P:DNA recombination"/>
    <property type="evidence" value="ECO:0007669"/>
    <property type="project" value="UniProtKB-UniRule"/>
</dbReference>
<feature type="region of interest" description="Domain III" evidence="6">
    <location>
        <begin position="142"/>
        <end position="195"/>
    </location>
</feature>
<feature type="domain" description="Helix-hairpin-helix DNA-binding motif class 1" evidence="7">
    <location>
        <begin position="74"/>
        <end position="93"/>
    </location>
</feature>
<dbReference type="InterPro" id="IPR000085">
    <property type="entry name" value="RuvA"/>
</dbReference>
<dbReference type="SMART" id="SM00278">
    <property type="entry name" value="HhH1"/>
    <property type="match status" value="2"/>
</dbReference>
<keyword evidence="8" id="KW-0547">Nucleotide-binding</keyword>
<comment type="subunit">
    <text evidence="6">Homotetramer. Forms an RuvA(8)-RuvB(12)-Holliday junction (HJ) complex. HJ DNA is sandwiched between 2 RuvA tetramers; dsDNA enters through RuvA and exits via RuvB. An RuvB hexamer assembles on each DNA strand where it exits the tetramer. Each RuvB hexamer is contacted by two RuvA subunits (via domain III) on 2 adjacent RuvB subunits; this complex drives branch migration. In the full resolvosome a probable DNA-RuvA(4)-RuvB(12)-RuvC(2) complex forms which resolves the HJ.</text>
</comment>
<dbReference type="InterPro" id="IPR013849">
    <property type="entry name" value="DNA_helicase_Holl-junc_RuvA_I"/>
</dbReference>
<dbReference type="Gene3D" id="1.10.150.20">
    <property type="entry name" value="5' to 3' exonuclease, C-terminal subdomain"/>
    <property type="match status" value="1"/>
</dbReference>
<dbReference type="NCBIfam" id="TIGR00084">
    <property type="entry name" value="ruvA"/>
    <property type="match status" value="1"/>
</dbReference>
<comment type="caution">
    <text evidence="6">Lacks conserved residue(s) required for the propagation of feature annotation.</text>
</comment>
<dbReference type="AlphaFoldDB" id="K2BC19"/>
<feature type="domain" description="Helix-hairpin-helix DNA-binding motif class 1" evidence="7">
    <location>
        <begin position="108"/>
        <end position="127"/>
    </location>
</feature>
<protein>
    <recommendedName>
        <fullName evidence="6">Holliday junction branch migration complex subunit RuvA</fullName>
    </recommendedName>
</protein>
<sequence>MFSYVKWNVLYIEDSKVSVNVAGTWLGLEIFVSPITLSKVKSGDDIEFFIHHHITEVSQTLFWFENLGEKKVFKSLLKIDWIGGKAAINILGIWIHNLVRAIEENDDKFLTTIPGIGKKTALKIILEMKNKVEAGDLFDRTENLKLSRPYEQDIIKTLTEMWYDKKRVEEIVKNIPEDITELKDKVMFAIKMLSK</sequence>
<keyword evidence="8" id="KW-0347">Helicase</keyword>
<evidence type="ECO:0000256" key="5">
    <source>
        <dbReference type="ARBA" id="ARBA00023204"/>
    </source>
</evidence>
<dbReference type="EMBL" id="AMFJ01021636">
    <property type="protein sequence ID" value="EKD66358.1"/>
    <property type="molecule type" value="Genomic_DNA"/>
</dbReference>
<name>K2BC19_9BACT</name>
<evidence type="ECO:0000256" key="3">
    <source>
        <dbReference type="ARBA" id="ARBA00023125"/>
    </source>
</evidence>
<dbReference type="Gene3D" id="2.40.50.140">
    <property type="entry name" value="Nucleic acid-binding proteins"/>
    <property type="match status" value="1"/>
</dbReference>
<keyword evidence="3 6" id="KW-0238">DNA-binding</keyword>
<keyword evidence="5 6" id="KW-0234">DNA repair</keyword>
<keyword evidence="2 6" id="KW-0227">DNA damage</keyword>
<dbReference type="CDD" id="cd09897">
    <property type="entry name" value="H3TH_FEN1-XPG-like"/>
    <property type="match status" value="1"/>
</dbReference>
<reference evidence="8" key="1">
    <citation type="journal article" date="2012" name="Science">
        <title>Fermentation, hydrogen, and sulfur metabolism in multiple uncultivated bacterial phyla.</title>
        <authorList>
            <person name="Wrighton K.C."/>
            <person name="Thomas B.C."/>
            <person name="Sharon I."/>
            <person name="Miller C.S."/>
            <person name="Castelle C.J."/>
            <person name="VerBerkmoes N.C."/>
            <person name="Wilkins M.J."/>
            <person name="Hettich R.L."/>
            <person name="Lipton M.S."/>
            <person name="Williams K.H."/>
            <person name="Long P.E."/>
            <person name="Banfield J.F."/>
        </authorList>
    </citation>
    <scope>NUCLEOTIDE SEQUENCE [LARGE SCALE GENOMIC DNA]</scope>
</reference>
<dbReference type="GO" id="GO:0048476">
    <property type="term" value="C:Holliday junction resolvase complex"/>
    <property type="evidence" value="ECO:0007669"/>
    <property type="project" value="UniProtKB-UniRule"/>
</dbReference>
<evidence type="ECO:0000256" key="4">
    <source>
        <dbReference type="ARBA" id="ARBA00023172"/>
    </source>
</evidence>
<dbReference type="Pfam" id="PF01330">
    <property type="entry name" value="RuvA_N"/>
    <property type="match status" value="1"/>
</dbReference>
<evidence type="ECO:0000256" key="2">
    <source>
        <dbReference type="ARBA" id="ARBA00022763"/>
    </source>
</evidence>
<dbReference type="GO" id="GO:0000400">
    <property type="term" value="F:four-way junction DNA binding"/>
    <property type="evidence" value="ECO:0007669"/>
    <property type="project" value="UniProtKB-UniRule"/>
</dbReference>
<dbReference type="InterPro" id="IPR003583">
    <property type="entry name" value="Hlx-hairpin-Hlx_DNA-bd_motif"/>
</dbReference>
<gene>
    <name evidence="6 8" type="primary">ruvA</name>
    <name evidence="8" type="ORF">ACD_49C00050G0028</name>
</gene>
<evidence type="ECO:0000313" key="8">
    <source>
        <dbReference type="EMBL" id="EKD66358.1"/>
    </source>
</evidence>
<dbReference type="HAMAP" id="MF_00031">
    <property type="entry name" value="DNA_HJ_migration_RuvA"/>
    <property type="match status" value="1"/>
</dbReference>
<evidence type="ECO:0000256" key="6">
    <source>
        <dbReference type="HAMAP-Rule" id="MF_00031"/>
    </source>
</evidence>
<keyword evidence="8" id="KW-0067">ATP-binding</keyword>
<keyword evidence="1 6" id="KW-0963">Cytoplasm</keyword>
<dbReference type="InterPro" id="IPR012340">
    <property type="entry name" value="NA-bd_OB-fold"/>
</dbReference>